<name>A0A699YTV4_HAELA</name>
<feature type="non-terminal residue" evidence="1">
    <location>
        <position position="1"/>
    </location>
</feature>
<evidence type="ECO:0000313" key="1">
    <source>
        <dbReference type="EMBL" id="GFH13250.1"/>
    </source>
</evidence>
<reference evidence="1 2" key="1">
    <citation type="submission" date="2020-02" db="EMBL/GenBank/DDBJ databases">
        <title>Draft genome sequence of Haematococcus lacustris strain NIES-144.</title>
        <authorList>
            <person name="Morimoto D."/>
            <person name="Nakagawa S."/>
            <person name="Yoshida T."/>
            <person name="Sawayama S."/>
        </authorList>
    </citation>
    <scope>NUCLEOTIDE SEQUENCE [LARGE SCALE GENOMIC DNA]</scope>
    <source>
        <strain evidence="1 2">NIES-144</strain>
    </source>
</reference>
<sequence>MLNGPRPLTVGWACRQLVASAAVHGAMRAAGRLTWQRAVGRSCAAHFGGDALLPGTVGGGHHAVGQKQSYHW</sequence>
<evidence type="ECO:0000313" key="2">
    <source>
        <dbReference type="Proteomes" id="UP000485058"/>
    </source>
</evidence>
<dbReference type="EMBL" id="BLLF01000591">
    <property type="protein sequence ID" value="GFH13250.1"/>
    <property type="molecule type" value="Genomic_DNA"/>
</dbReference>
<proteinExistence type="predicted"/>
<accession>A0A699YTV4</accession>
<dbReference type="Proteomes" id="UP000485058">
    <property type="component" value="Unassembled WGS sequence"/>
</dbReference>
<comment type="caution">
    <text evidence="1">The sequence shown here is derived from an EMBL/GenBank/DDBJ whole genome shotgun (WGS) entry which is preliminary data.</text>
</comment>
<protein>
    <submittedName>
        <fullName evidence="1">Uncharacterized protein</fullName>
    </submittedName>
</protein>
<dbReference type="AlphaFoldDB" id="A0A699YTV4"/>
<organism evidence="1 2">
    <name type="scientific">Haematococcus lacustris</name>
    <name type="common">Green alga</name>
    <name type="synonym">Haematococcus pluvialis</name>
    <dbReference type="NCBI Taxonomy" id="44745"/>
    <lineage>
        <taxon>Eukaryota</taxon>
        <taxon>Viridiplantae</taxon>
        <taxon>Chlorophyta</taxon>
        <taxon>core chlorophytes</taxon>
        <taxon>Chlorophyceae</taxon>
        <taxon>CS clade</taxon>
        <taxon>Chlamydomonadales</taxon>
        <taxon>Haematococcaceae</taxon>
        <taxon>Haematococcus</taxon>
    </lineage>
</organism>
<keyword evidence="2" id="KW-1185">Reference proteome</keyword>
<gene>
    <name evidence="1" type="ORF">HaLaN_09094</name>
</gene>